<dbReference type="GO" id="GO:0008932">
    <property type="term" value="F:lytic endotransglycosylase activity"/>
    <property type="evidence" value="ECO:0007669"/>
    <property type="project" value="UniProtKB-UniRule"/>
</dbReference>
<dbReference type="PANTHER" id="PTHR34183">
    <property type="entry name" value="ENDOLYTIC PEPTIDOGLYCAN TRANSGLYCOSYLASE RLPA"/>
    <property type="match status" value="1"/>
</dbReference>
<dbReference type="STRING" id="34060.B0181_07540"/>
<evidence type="ECO:0000313" key="7">
    <source>
        <dbReference type="EMBL" id="STZ14765.1"/>
    </source>
</evidence>
<keyword evidence="3" id="KW-0732">Signal</keyword>
<gene>
    <name evidence="3" type="primary">rlpA</name>
    <name evidence="6" type="ORF">B0181_07540</name>
    <name evidence="7" type="ORF">NCTC10293_02362</name>
</gene>
<dbReference type="InterPro" id="IPR034718">
    <property type="entry name" value="RlpA"/>
</dbReference>
<evidence type="ECO:0000259" key="5">
    <source>
        <dbReference type="Pfam" id="PF03330"/>
    </source>
</evidence>
<dbReference type="GO" id="GO:0000270">
    <property type="term" value="P:peptidoglycan metabolic process"/>
    <property type="evidence" value="ECO:0007669"/>
    <property type="project" value="UniProtKB-UniRule"/>
</dbReference>
<comment type="function">
    <text evidence="3">Lytic transglycosylase with a strong preference for naked glycan strands that lack stem peptides.</text>
</comment>
<dbReference type="InterPro" id="IPR009009">
    <property type="entry name" value="RlpA-like_DPBB"/>
</dbReference>
<dbReference type="Proteomes" id="UP000255279">
    <property type="component" value="Unassembled WGS sequence"/>
</dbReference>
<dbReference type="NCBIfam" id="TIGR00413">
    <property type="entry name" value="rlpA"/>
    <property type="match status" value="1"/>
</dbReference>
<dbReference type="OrthoDB" id="9779128at2"/>
<dbReference type="Pfam" id="PF03330">
    <property type="entry name" value="DPBB_1"/>
    <property type="match status" value="1"/>
</dbReference>
<evidence type="ECO:0000313" key="8">
    <source>
        <dbReference type="Proteomes" id="UP000190435"/>
    </source>
</evidence>
<dbReference type="EMBL" id="MUXU01000043">
    <property type="protein sequence ID" value="OOR89012.1"/>
    <property type="molecule type" value="Genomic_DNA"/>
</dbReference>
<reference evidence="6 8" key="1">
    <citation type="submission" date="2017-02" db="EMBL/GenBank/DDBJ databases">
        <title>Draft genome sequence of Moraxella caviae CCUG 355 type strain.</title>
        <authorList>
            <person name="Engstrom-Jakobsson H."/>
            <person name="Salva-Serra F."/>
            <person name="Thorell K."/>
            <person name="Gonzales-Siles L."/>
            <person name="Karlsson R."/>
            <person name="Boulund F."/>
            <person name="Engstrand L."/>
            <person name="Moore E."/>
        </authorList>
    </citation>
    <scope>NUCLEOTIDE SEQUENCE [LARGE SCALE GENOMIC DNA]</scope>
    <source>
        <strain evidence="6 8">CCUG 355</strain>
    </source>
</reference>
<protein>
    <recommendedName>
        <fullName evidence="3">Endolytic peptidoglycan transglycosylase RlpA</fullName>
        <ecNumber evidence="3">4.2.2.-</ecNumber>
    </recommendedName>
</protein>
<organism evidence="6 8">
    <name type="scientific">Moraxella caviae</name>
    <dbReference type="NCBI Taxonomy" id="34060"/>
    <lineage>
        <taxon>Bacteria</taxon>
        <taxon>Pseudomonadati</taxon>
        <taxon>Pseudomonadota</taxon>
        <taxon>Gammaproteobacteria</taxon>
        <taxon>Moraxellales</taxon>
        <taxon>Moraxellaceae</taxon>
        <taxon>Moraxella</taxon>
    </lineage>
</organism>
<keyword evidence="2 3" id="KW-0961">Cell wall biogenesis/degradation</keyword>
<dbReference type="HAMAP" id="MF_02071">
    <property type="entry name" value="RlpA"/>
    <property type="match status" value="1"/>
</dbReference>
<dbReference type="CDD" id="cd22268">
    <property type="entry name" value="DPBB_RlpA-like"/>
    <property type="match status" value="1"/>
</dbReference>
<dbReference type="EC" id="4.2.2.-" evidence="3"/>
<dbReference type="SUPFAM" id="SSF50685">
    <property type="entry name" value="Barwin-like endoglucanases"/>
    <property type="match status" value="1"/>
</dbReference>
<evidence type="ECO:0000313" key="9">
    <source>
        <dbReference type="Proteomes" id="UP000255279"/>
    </source>
</evidence>
<keyword evidence="8" id="KW-1185">Reference proteome</keyword>
<feature type="signal peptide" evidence="3">
    <location>
        <begin position="1"/>
        <end position="29"/>
    </location>
</feature>
<dbReference type="EMBL" id="UGQE01000004">
    <property type="protein sequence ID" value="STZ14765.1"/>
    <property type="molecule type" value="Genomic_DNA"/>
</dbReference>
<proteinExistence type="inferred from homology"/>
<feature type="chain" id="PRO_5034874222" description="Endolytic peptidoglycan transglycosylase RlpA" evidence="3">
    <location>
        <begin position="30"/>
        <end position="195"/>
    </location>
</feature>
<dbReference type="Gene3D" id="2.40.40.10">
    <property type="entry name" value="RlpA-like domain"/>
    <property type="match status" value="1"/>
</dbReference>
<reference evidence="7 9" key="2">
    <citation type="submission" date="2018-06" db="EMBL/GenBank/DDBJ databases">
        <authorList>
            <consortium name="Pathogen Informatics"/>
            <person name="Doyle S."/>
        </authorList>
    </citation>
    <scope>NUCLEOTIDE SEQUENCE [LARGE SCALE GENOMIC DNA]</scope>
    <source>
        <strain evidence="7 9">NCTC10293</strain>
    </source>
</reference>
<accession>A0A1S9ZZR4</accession>
<dbReference type="PANTHER" id="PTHR34183:SF1">
    <property type="entry name" value="ENDOLYTIC PEPTIDOGLYCAN TRANSGLYCOSYLASE RLPA"/>
    <property type="match status" value="1"/>
</dbReference>
<dbReference type="AlphaFoldDB" id="A0A1S9ZZR4"/>
<evidence type="ECO:0000256" key="3">
    <source>
        <dbReference type="HAMAP-Rule" id="MF_02071"/>
    </source>
</evidence>
<evidence type="ECO:0000256" key="4">
    <source>
        <dbReference type="RuleBase" id="RU003495"/>
    </source>
</evidence>
<feature type="domain" description="RlpA-like protein double-psi beta-barrel" evidence="5">
    <location>
        <begin position="100"/>
        <end position="189"/>
    </location>
</feature>
<sequence precursor="true">MKHSRTLLGCMVVVGSTFGLNAHASSANAAGATTNIEQVLGELTRQHESASSLVKSARQPVSLALNSPLVNKATTTISGEEPVLEKLTAVASNTVNKFKQSGLASWYGRQFHGRKTASGERFDMHAMTAAHRSLPLNCYIRVTNKDNGKSVVVKVNDRGPFHGNRVLDLSYGAAKAIGLTQKGVGNVTIERVDGP</sequence>
<name>A0A1S9ZZR4_9GAMM</name>
<comment type="similarity">
    <text evidence="3 4">Belongs to the RlpA family.</text>
</comment>
<dbReference type="InterPro" id="IPR012997">
    <property type="entry name" value="RplA"/>
</dbReference>
<evidence type="ECO:0000256" key="1">
    <source>
        <dbReference type="ARBA" id="ARBA00023239"/>
    </source>
</evidence>
<evidence type="ECO:0000313" key="6">
    <source>
        <dbReference type="EMBL" id="OOR89012.1"/>
    </source>
</evidence>
<keyword evidence="1 3" id="KW-0456">Lyase</keyword>
<dbReference type="InterPro" id="IPR036908">
    <property type="entry name" value="RlpA-like_sf"/>
</dbReference>
<dbReference type="Proteomes" id="UP000190435">
    <property type="component" value="Unassembled WGS sequence"/>
</dbReference>
<dbReference type="GO" id="GO:0071555">
    <property type="term" value="P:cell wall organization"/>
    <property type="evidence" value="ECO:0007669"/>
    <property type="project" value="UniProtKB-KW"/>
</dbReference>
<evidence type="ECO:0000256" key="2">
    <source>
        <dbReference type="ARBA" id="ARBA00023316"/>
    </source>
</evidence>